<dbReference type="PANTHER" id="PTHR28664:SF2">
    <property type="entry name" value="BRAIN-ENRICHED GUANYLATE KINASE-ASSOCIATED PROTEIN"/>
    <property type="match status" value="1"/>
</dbReference>
<dbReference type="Proteomes" id="UP000081671">
    <property type="component" value="Unplaced"/>
</dbReference>
<keyword evidence="3" id="KW-0472">Membrane</keyword>
<dbReference type="GO" id="GO:0016301">
    <property type="term" value="F:kinase activity"/>
    <property type="evidence" value="ECO:0007669"/>
    <property type="project" value="UniProtKB-KW"/>
</dbReference>
<evidence type="ECO:0000256" key="2">
    <source>
        <dbReference type="ARBA" id="ARBA00022553"/>
    </source>
</evidence>
<dbReference type="GO" id="GO:0016020">
    <property type="term" value="C:membrane"/>
    <property type="evidence" value="ECO:0007669"/>
    <property type="project" value="UniProtKB-SubCell"/>
</dbReference>
<dbReference type="OrthoDB" id="9217007at2759"/>
<evidence type="ECO:0000256" key="1">
    <source>
        <dbReference type="ARBA" id="ARBA00004170"/>
    </source>
</evidence>
<proteinExistence type="predicted"/>
<dbReference type="STRING" id="10020.ENSDORP00000004097"/>
<dbReference type="RefSeq" id="XP_012868543.1">
    <property type="nucleotide sequence ID" value="XM_013013089.1"/>
</dbReference>
<dbReference type="AlphaFoldDB" id="A0A1S3EVV2"/>
<sequence length="1232" mass="132340">MATMKRTVEMLQRMWGRNPPVRWRGVCWGPQRNRHRRLGTLGRDLLHDPQHRYPRCSTVHSSPPRNQLLPSADRMEEILAMLAQHEPWPGADLATGCSHHGAEAQRIERLLYAGTRCRGRSNGDGARSPAGKAVKQQRAAPGPAGTVFHPVWTAGPRGERSPTVPGPPAPTEPPEMGGRAVAPLERLGVWQEARLPFSRFLDEVTERVLDPKTLEGFKGPRGRSPEASPGEPLAGAPEEDQAPGHQGLSAATGVAAVRAGSGQASDPRGPWGSSGLESQASFSSTCRRMAEPRLREPGAVGEEGTAQSCGHGPQGAPVCRCRASHAARRPLRAPAPTPPQDPVGVCLEATGQALDHRRLEGSMEDRRQLAACSATVSHTWFPRSLWTEACKDIPTPAAPGQKGQLGVEGPVGVAQAAAGDAAGPWGAPLLQRSSLWTGLHWHRAIPAMPATDKMQPCGLRTPVARAHQPRPTGHPALWGPDGATLSIPPEPLQAGSPLEVQLAWTGLPAVQPTGLPRGLSGNGYEKERDRTLQPMWRPFCFQPSMPVPPILAYPASTLHGGVLALAGDTGSGPAWLMEERRPGGGHGAASPGVTVACRGISLCGGEGAAAGRRGARARVCARPGAPWPPTGLSFPPLSTAARPAAAAACRCSALQEQKGELRKRLSYTTHKLEKLETEFDSTRHYLEIELRRAQEELEKVTEKLRRIQSNYMALQRINQELEDKLYRMGQHYEEEKRALSHEIVALNSHLLEAKVTIDKLSEDNELYRKDCNLAAQLLQCSQTYGRVHKVSELPLDFQQRVSLHMEKHGCSLPSPRCHPAYADSVPTCVIAKVLEKPDPTSLSSRLSDASARDLAFRDGVEKPGPRPPYKGDIYCSDTALYCPDERRRDRRPSVDASVTDVGFLRAQNSTDTAEEEEEAEAAAFPVGYRHEAFPGYAGSLPTSSSYSSFSATSEEKEHAQASTLTASQQAIYLNSRDELFNRKPPAAATYNGGGPRFAKAAAAPREAEVTPGFGRTVSPYPAEPFRFPASPGPQQALMPPNLWSLRAKPGSTRLASEDLRGQWRPLSVEDIGAYSFPGGTASRASPCSFSERYYGGSMGSPGKKAEGRASPLYATYKAESFSEGDDLSQGHLAEPCFLRSLSPSRSADPLPGYAPSDGDGDRLGVQLCGAGSSPEPEPGSRDSLGPSSMEASPEMHPAARLSPQQAFPRTGGAGLSRKDSLTKAQLYGTLLN</sequence>
<feature type="region of interest" description="Disordered" evidence="5">
    <location>
        <begin position="120"/>
        <end position="178"/>
    </location>
</feature>
<dbReference type="GeneID" id="105983243"/>
<keyword evidence="2" id="KW-0597">Phosphoprotein</keyword>
<keyword evidence="7" id="KW-0808">Transferase</keyword>
<evidence type="ECO:0000256" key="4">
    <source>
        <dbReference type="SAM" id="Coils"/>
    </source>
</evidence>
<evidence type="ECO:0000313" key="6">
    <source>
        <dbReference type="Proteomes" id="UP000081671"/>
    </source>
</evidence>
<dbReference type="InterPro" id="IPR043441">
    <property type="entry name" value="Tjap1/BEGAIN"/>
</dbReference>
<accession>A0A1S3EVV2</accession>
<feature type="compositionally biased region" description="Polar residues" evidence="5">
    <location>
        <begin position="275"/>
        <end position="286"/>
    </location>
</feature>
<name>A0A1S3EVV2_DIPOR</name>
<gene>
    <name evidence="7" type="primary">Begain</name>
</gene>
<dbReference type="PANTHER" id="PTHR28664">
    <property type="entry name" value="TIGHT JUNCTION-ASSOCIATED PROTEIN 1"/>
    <property type="match status" value="1"/>
</dbReference>
<reference evidence="7" key="1">
    <citation type="submission" date="2025-08" db="UniProtKB">
        <authorList>
            <consortium name="RefSeq"/>
        </authorList>
    </citation>
    <scope>IDENTIFICATION</scope>
    <source>
        <tissue evidence="7">Kidney</tissue>
    </source>
</reference>
<feature type="compositionally biased region" description="Pro residues" evidence="5">
    <location>
        <begin position="164"/>
        <end position="173"/>
    </location>
</feature>
<evidence type="ECO:0000313" key="7">
    <source>
        <dbReference type="RefSeq" id="XP_012868543.1"/>
    </source>
</evidence>
<comment type="subcellular location">
    <subcellularLocation>
        <location evidence="1">Membrane</location>
        <topology evidence="1">Peripheral membrane protein</topology>
    </subcellularLocation>
</comment>
<dbReference type="GO" id="GO:0045202">
    <property type="term" value="C:synapse"/>
    <property type="evidence" value="ECO:0007669"/>
    <property type="project" value="TreeGrafter"/>
</dbReference>
<organism evidence="6 7">
    <name type="scientific">Dipodomys ordii</name>
    <name type="common">Ord's kangaroo rat</name>
    <dbReference type="NCBI Taxonomy" id="10020"/>
    <lineage>
        <taxon>Eukaryota</taxon>
        <taxon>Metazoa</taxon>
        <taxon>Chordata</taxon>
        <taxon>Craniata</taxon>
        <taxon>Vertebrata</taxon>
        <taxon>Euteleostomi</taxon>
        <taxon>Mammalia</taxon>
        <taxon>Eutheria</taxon>
        <taxon>Euarchontoglires</taxon>
        <taxon>Glires</taxon>
        <taxon>Rodentia</taxon>
        <taxon>Castorimorpha</taxon>
        <taxon>Heteromyidae</taxon>
        <taxon>Dipodomyinae</taxon>
        <taxon>Dipodomys</taxon>
    </lineage>
</organism>
<protein>
    <submittedName>
        <fullName evidence="7">Brain-enriched guanylate kinase-associated protein</fullName>
    </submittedName>
</protein>
<dbReference type="InParanoid" id="A0A1S3EVV2"/>
<feature type="region of interest" description="Disordered" evidence="5">
    <location>
        <begin position="212"/>
        <end position="288"/>
    </location>
</feature>
<evidence type="ECO:0000256" key="5">
    <source>
        <dbReference type="SAM" id="MobiDB-lite"/>
    </source>
</evidence>
<keyword evidence="7" id="KW-0418">Kinase</keyword>
<keyword evidence="6" id="KW-1185">Reference proteome</keyword>
<feature type="region of interest" description="Disordered" evidence="5">
    <location>
        <begin position="1143"/>
        <end position="1222"/>
    </location>
</feature>
<dbReference type="CTD" id="57596"/>
<feature type="coiled-coil region" evidence="4">
    <location>
        <begin position="683"/>
        <end position="724"/>
    </location>
</feature>
<keyword evidence="4" id="KW-0175">Coiled coil</keyword>
<evidence type="ECO:0000256" key="3">
    <source>
        <dbReference type="ARBA" id="ARBA00023136"/>
    </source>
</evidence>
<dbReference type="KEGG" id="dord:105983243"/>